<dbReference type="Proteomes" id="UP001642360">
    <property type="component" value="Unassembled WGS sequence"/>
</dbReference>
<name>A0ABC8QSY3_9AQUA</name>
<comment type="caution">
    <text evidence="1">The sequence shown here is derived from an EMBL/GenBank/DDBJ whole genome shotgun (WGS) entry which is preliminary data.</text>
</comment>
<reference evidence="1 2" key="1">
    <citation type="submission" date="2024-02" db="EMBL/GenBank/DDBJ databases">
        <authorList>
            <person name="Vignale AGUSTIN F."/>
            <person name="Sosa J E."/>
            <person name="Modenutti C."/>
        </authorList>
    </citation>
    <scope>NUCLEOTIDE SEQUENCE [LARGE SCALE GENOMIC DNA]</scope>
</reference>
<protein>
    <submittedName>
        <fullName evidence="1">Uncharacterized protein</fullName>
    </submittedName>
</protein>
<organism evidence="1 2">
    <name type="scientific">Ilex paraguariensis</name>
    <name type="common">yerba mate</name>
    <dbReference type="NCBI Taxonomy" id="185542"/>
    <lineage>
        <taxon>Eukaryota</taxon>
        <taxon>Viridiplantae</taxon>
        <taxon>Streptophyta</taxon>
        <taxon>Embryophyta</taxon>
        <taxon>Tracheophyta</taxon>
        <taxon>Spermatophyta</taxon>
        <taxon>Magnoliopsida</taxon>
        <taxon>eudicotyledons</taxon>
        <taxon>Gunneridae</taxon>
        <taxon>Pentapetalae</taxon>
        <taxon>asterids</taxon>
        <taxon>campanulids</taxon>
        <taxon>Aquifoliales</taxon>
        <taxon>Aquifoliaceae</taxon>
        <taxon>Ilex</taxon>
    </lineage>
</organism>
<evidence type="ECO:0000313" key="2">
    <source>
        <dbReference type="Proteomes" id="UP001642360"/>
    </source>
</evidence>
<gene>
    <name evidence="1" type="ORF">ILEXP_LOCUS1404</name>
</gene>
<sequence>MDHSRLPVPLLMLPEGIFCWRMHCNTTIDITGESRKKQKNQNRNPLPLFFYTFSLTNSITTTSGSRHLLVATNVLAFGAAVDVALGDICWRTHYILLQTVKPVSEPILL</sequence>
<proteinExistence type="predicted"/>
<evidence type="ECO:0000313" key="1">
    <source>
        <dbReference type="EMBL" id="CAK9134475.1"/>
    </source>
</evidence>
<dbReference type="AlphaFoldDB" id="A0ABC8QSY3"/>
<dbReference type="EMBL" id="CAUOFW020000447">
    <property type="protein sequence ID" value="CAK9134475.1"/>
    <property type="molecule type" value="Genomic_DNA"/>
</dbReference>
<accession>A0ABC8QSY3</accession>
<keyword evidence="2" id="KW-1185">Reference proteome</keyword>